<feature type="transmembrane region" description="Helical" evidence="1">
    <location>
        <begin position="42"/>
        <end position="67"/>
    </location>
</feature>
<dbReference type="AlphaFoldDB" id="A0A4R0TL07"/>
<proteinExistence type="predicted"/>
<reference evidence="5 6" key="1">
    <citation type="journal article" date="2018" name="Sci. Rep.">
        <title>Genomic diversity and distribution of Bifidobacterium longum subsp. longum across the human lifespan.</title>
        <authorList>
            <person name="Odamaki T."/>
            <person name="Bottacini F."/>
            <person name="Kato K."/>
            <person name="Mitsuyama E."/>
            <person name="Yoshida K."/>
            <person name="Horigome A."/>
            <person name="Xiao J.Z."/>
            <person name="van Sinderen D."/>
        </authorList>
    </citation>
    <scope>NUCLEOTIDE SEQUENCE [LARGE SCALE GENOMIC DNA]</scope>
    <source>
        <strain evidence="2 7">MCC10043</strain>
        <strain evidence="3 6">MCC10070</strain>
        <strain evidence="4 5">MCC10126</strain>
    </source>
</reference>
<keyword evidence="1" id="KW-0812">Transmembrane</keyword>
<organism evidence="3 6">
    <name type="scientific">Bifidobacterium longum subsp. longum</name>
    <dbReference type="NCBI Taxonomy" id="1679"/>
    <lineage>
        <taxon>Bacteria</taxon>
        <taxon>Bacillati</taxon>
        <taxon>Actinomycetota</taxon>
        <taxon>Actinomycetes</taxon>
        <taxon>Bifidobacteriales</taxon>
        <taxon>Bifidobacteriaceae</taxon>
        <taxon>Bifidobacterium</taxon>
    </lineage>
</organism>
<dbReference type="RefSeq" id="WP_242668120.1">
    <property type="nucleotide sequence ID" value="NZ_SHQU01000024.1"/>
</dbReference>
<dbReference type="Proteomes" id="UP000292260">
    <property type="component" value="Unassembled WGS sequence"/>
</dbReference>
<keyword evidence="1" id="KW-0472">Membrane</keyword>
<evidence type="ECO:0000256" key="1">
    <source>
        <dbReference type="SAM" id="Phobius"/>
    </source>
</evidence>
<dbReference type="Proteomes" id="UP000291814">
    <property type="component" value="Unassembled WGS sequence"/>
</dbReference>
<evidence type="ECO:0000313" key="6">
    <source>
        <dbReference type="Proteomes" id="UP000291814"/>
    </source>
</evidence>
<dbReference type="EMBL" id="SHTN01000021">
    <property type="protein sequence ID" value="TCF83224.1"/>
    <property type="molecule type" value="Genomic_DNA"/>
</dbReference>
<keyword evidence="1" id="KW-1133">Transmembrane helix</keyword>
<evidence type="ECO:0000313" key="4">
    <source>
        <dbReference type="EMBL" id="TCF83224.1"/>
    </source>
</evidence>
<name>A0A4R0TL07_BIFLL</name>
<reference evidence="3" key="2">
    <citation type="submission" date="2019-02" db="EMBL/GenBank/DDBJ databases">
        <authorList>
            <person name="Odamaki T."/>
        </authorList>
    </citation>
    <scope>NUCLEOTIDE SEQUENCE</scope>
    <source>
        <strain evidence="2">MCC10043</strain>
        <strain evidence="3">MCC10070</strain>
        <strain evidence="4">MCC10126</strain>
    </source>
</reference>
<comment type="caution">
    <text evidence="3">The sequence shown here is derived from an EMBL/GenBank/DDBJ whole genome shotgun (WGS) entry which is preliminary data.</text>
</comment>
<dbReference type="Proteomes" id="UP000291501">
    <property type="component" value="Unassembled WGS sequence"/>
</dbReference>
<evidence type="ECO:0000313" key="5">
    <source>
        <dbReference type="Proteomes" id="UP000291501"/>
    </source>
</evidence>
<accession>A0A4R0TL07</accession>
<evidence type="ECO:0000313" key="3">
    <source>
        <dbReference type="EMBL" id="TCE83085.1"/>
    </source>
</evidence>
<evidence type="ECO:0000313" key="7">
    <source>
        <dbReference type="Proteomes" id="UP000292260"/>
    </source>
</evidence>
<protein>
    <submittedName>
        <fullName evidence="3">Uncharacterized protein</fullName>
    </submittedName>
</protein>
<dbReference type="EMBL" id="SHQU01000024">
    <property type="protein sequence ID" value="TCE40784.1"/>
    <property type="molecule type" value="Genomic_DNA"/>
</dbReference>
<evidence type="ECO:0000313" key="2">
    <source>
        <dbReference type="EMBL" id="TCE40784.1"/>
    </source>
</evidence>
<gene>
    <name evidence="2" type="ORF">MCC10043_1185</name>
    <name evidence="3" type="ORF">MCC10070_2132</name>
    <name evidence="4" type="ORF">MCC10126_1017</name>
</gene>
<dbReference type="EMBL" id="SHRR01000040">
    <property type="protein sequence ID" value="TCE83085.1"/>
    <property type="molecule type" value="Genomic_DNA"/>
</dbReference>
<sequence>MRPLRMLHVESHRARNGHRINRIRNLRNTDDYPLRDAMSMFWIGYAAGFVTFPVVFGLLALGFLLLVPHWPNPTCGLSCIPCDETLIEDDSTRTVSGFIAELKYVIHGLTRRHRINYKAWMKAGKPNLGWKPVA</sequence>